<sequence length="339" mass="37853">MATQTDIPSDLADDDKADLFQFLDAQLNSTILYALLHGIYTGILAVTLWNIFINKCWPIRRVLVVVIIFLYALITIDFAANWPFVHSAFINNGQSFWTVYLKLTGAAQATCWEMGIAASMSTILADLYVIWCCWMIWGRRWLVVLLPILSLVSAIGSRIMVIYYNNLNAPTSMEAIFLMLYTSFVLTTTLSCTLLIIYRILTVAGARRGAEDRLRVYHRFIEVLVESSALYSITLILYLALTIRDSSGEIYLDVIAAISKGIAPTLLVGRAAAGHTCPKDDCDESEVSTLRFQTPSELGTTSFPESIMQSAVPEMDIEAQPEQLVVFVEKTQCVHDESC</sequence>
<gene>
    <name evidence="2" type="ORF">ARMSODRAFT_319225</name>
</gene>
<name>A0A2H3BNJ5_9AGAR</name>
<evidence type="ECO:0000313" key="2">
    <source>
        <dbReference type="EMBL" id="PBK67618.1"/>
    </source>
</evidence>
<dbReference type="STRING" id="1076256.A0A2H3BNJ5"/>
<evidence type="ECO:0000313" key="3">
    <source>
        <dbReference type="Proteomes" id="UP000218334"/>
    </source>
</evidence>
<keyword evidence="1" id="KW-0472">Membrane</keyword>
<evidence type="ECO:0000256" key="1">
    <source>
        <dbReference type="SAM" id="Phobius"/>
    </source>
</evidence>
<feature type="transmembrane region" description="Helical" evidence="1">
    <location>
        <begin position="63"/>
        <end position="85"/>
    </location>
</feature>
<feature type="transmembrane region" description="Helical" evidence="1">
    <location>
        <begin position="219"/>
        <end position="241"/>
    </location>
</feature>
<keyword evidence="1" id="KW-0812">Transmembrane</keyword>
<feature type="transmembrane region" description="Helical" evidence="1">
    <location>
        <begin position="31"/>
        <end position="51"/>
    </location>
</feature>
<organism evidence="2 3">
    <name type="scientific">Armillaria solidipes</name>
    <dbReference type="NCBI Taxonomy" id="1076256"/>
    <lineage>
        <taxon>Eukaryota</taxon>
        <taxon>Fungi</taxon>
        <taxon>Dikarya</taxon>
        <taxon>Basidiomycota</taxon>
        <taxon>Agaricomycotina</taxon>
        <taxon>Agaricomycetes</taxon>
        <taxon>Agaricomycetidae</taxon>
        <taxon>Agaricales</taxon>
        <taxon>Marasmiineae</taxon>
        <taxon>Physalacriaceae</taxon>
        <taxon>Armillaria</taxon>
    </lineage>
</organism>
<protein>
    <submittedName>
        <fullName evidence="2">Uncharacterized protein</fullName>
    </submittedName>
</protein>
<accession>A0A2H3BNJ5</accession>
<dbReference type="Proteomes" id="UP000218334">
    <property type="component" value="Unassembled WGS sequence"/>
</dbReference>
<feature type="transmembrane region" description="Helical" evidence="1">
    <location>
        <begin position="176"/>
        <end position="198"/>
    </location>
</feature>
<dbReference type="AlphaFoldDB" id="A0A2H3BNJ5"/>
<feature type="transmembrane region" description="Helical" evidence="1">
    <location>
        <begin position="105"/>
        <end position="129"/>
    </location>
</feature>
<proteinExistence type="predicted"/>
<reference evidence="3" key="1">
    <citation type="journal article" date="2017" name="Nat. Ecol. Evol.">
        <title>Genome expansion and lineage-specific genetic innovations in the forest pathogenic fungi Armillaria.</title>
        <authorList>
            <person name="Sipos G."/>
            <person name="Prasanna A.N."/>
            <person name="Walter M.C."/>
            <person name="O'Connor E."/>
            <person name="Balint B."/>
            <person name="Krizsan K."/>
            <person name="Kiss B."/>
            <person name="Hess J."/>
            <person name="Varga T."/>
            <person name="Slot J."/>
            <person name="Riley R."/>
            <person name="Boka B."/>
            <person name="Rigling D."/>
            <person name="Barry K."/>
            <person name="Lee J."/>
            <person name="Mihaltcheva S."/>
            <person name="LaButti K."/>
            <person name="Lipzen A."/>
            <person name="Waldron R."/>
            <person name="Moloney N.M."/>
            <person name="Sperisen C."/>
            <person name="Kredics L."/>
            <person name="Vagvoelgyi C."/>
            <person name="Patrignani A."/>
            <person name="Fitzpatrick D."/>
            <person name="Nagy I."/>
            <person name="Doyle S."/>
            <person name="Anderson J.B."/>
            <person name="Grigoriev I.V."/>
            <person name="Gueldener U."/>
            <person name="Muensterkoetter M."/>
            <person name="Nagy L.G."/>
        </authorList>
    </citation>
    <scope>NUCLEOTIDE SEQUENCE [LARGE SCALE GENOMIC DNA]</scope>
    <source>
        <strain evidence="3">28-4</strain>
    </source>
</reference>
<feature type="transmembrane region" description="Helical" evidence="1">
    <location>
        <begin position="141"/>
        <end position="164"/>
    </location>
</feature>
<dbReference type="EMBL" id="KZ293436">
    <property type="protein sequence ID" value="PBK67618.1"/>
    <property type="molecule type" value="Genomic_DNA"/>
</dbReference>
<keyword evidence="3" id="KW-1185">Reference proteome</keyword>
<keyword evidence="1" id="KW-1133">Transmembrane helix</keyword>